<keyword evidence="1" id="KW-0812">Transmembrane</keyword>
<gene>
    <name evidence="3" type="ORF">QCA50_011037</name>
</gene>
<feature type="transmembrane region" description="Helical" evidence="1">
    <location>
        <begin position="211"/>
        <end position="236"/>
    </location>
</feature>
<reference evidence="3 4" key="1">
    <citation type="submission" date="2022-09" db="EMBL/GenBank/DDBJ databases">
        <authorList>
            <person name="Palmer J.M."/>
        </authorList>
    </citation>
    <scope>NUCLEOTIDE SEQUENCE [LARGE SCALE GENOMIC DNA]</scope>
    <source>
        <strain evidence="3 4">DSM 7382</strain>
    </source>
</reference>
<dbReference type="EMBL" id="JASBNA010000019">
    <property type="protein sequence ID" value="KAK7685693.1"/>
    <property type="molecule type" value="Genomic_DNA"/>
</dbReference>
<sequence>MNLSTFQTSSGIRCNPADDAKLKTAQPEPTSAAQAWTACVEALRKRDEHMIHGWKEDIDTLLVFAGLFSAVITAFIIEAYRLLQQDPQETMVLLLAQISQQLANASNQSVSTSVPINQNGGFSLPFTRRINVLWFASLVLSLGAASIGILVKQWLRDYMMSFTAEFPRQRSRIRQFRREGLIEWKVPAIVSSLPVILQVALAFFLGGVVDLLWQLDVVVAGVITAFVAATLLFLIITTIIPTFSDECPYTSPQALGIYRIKQWTNDKLVIPILETILQPFIPRRPRTPWPLFIDPSQIFHPTRNKIRMWFADLQQRRYHRHWRDREKHCILSREAVLDHRALSSADDFLRDDRFLHDVLRECIKDTEYRVAWDVIMDILHNRAHTALGGIPDWKHVDVVHSELSTLIHLIADVLTRIDTKDSSRTLIMIDMLNRLCRALPVEPDKKQPVHVTLLYQRLYRVLAPFLVLGDVSVQKTAFESLRVLSSHSSVLVDAVVIDYLLAYTVDAFPWRETFQAGCTMILEFASRNFDGISHLHEKIEHILTLLEAHFTTPHHTYDLASSPSTLVSAVLNFAESNPLLVNPTLLQAFQTNAKERLDNHEVPKQEVITHIEVLDKIRTFTPTHEQNYHRC</sequence>
<evidence type="ECO:0000259" key="2">
    <source>
        <dbReference type="Pfam" id="PF20153"/>
    </source>
</evidence>
<keyword evidence="4" id="KW-1185">Reference proteome</keyword>
<keyword evidence="1" id="KW-0472">Membrane</keyword>
<evidence type="ECO:0000313" key="3">
    <source>
        <dbReference type="EMBL" id="KAK7685693.1"/>
    </source>
</evidence>
<feature type="transmembrane region" description="Helical" evidence="1">
    <location>
        <begin position="184"/>
        <end position="205"/>
    </location>
</feature>
<name>A0AAW0FXB7_9APHY</name>
<dbReference type="SUPFAM" id="SSF48371">
    <property type="entry name" value="ARM repeat"/>
    <property type="match status" value="1"/>
</dbReference>
<dbReference type="AlphaFoldDB" id="A0AAW0FXB7"/>
<dbReference type="InterPro" id="IPR045338">
    <property type="entry name" value="DUF6535"/>
</dbReference>
<protein>
    <recommendedName>
        <fullName evidence="2">DUF6535 domain-containing protein</fullName>
    </recommendedName>
</protein>
<dbReference type="InterPro" id="IPR016024">
    <property type="entry name" value="ARM-type_fold"/>
</dbReference>
<comment type="caution">
    <text evidence="3">The sequence shown here is derived from an EMBL/GenBank/DDBJ whole genome shotgun (WGS) entry which is preliminary data.</text>
</comment>
<accession>A0AAW0FXB7</accession>
<feature type="domain" description="DUF6535" evidence="2">
    <location>
        <begin position="36"/>
        <end position="214"/>
    </location>
</feature>
<feature type="transmembrane region" description="Helical" evidence="1">
    <location>
        <begin position="60"/>
        <end position="83"/>
    </location>
</feature>
<evidence type="ECO:0000256" key="1">
    <source>
        <dbReference type="SAM" id="Phobius"/>
    </source>
</evidence>
<proteinExistence type="predicted"/>
<dbReference type="Pfam" id="PF20153">
    <property type="entry name" value="DUF6535"/>
    <property type="match status" value="1"/>
</dbReference>
<keyword evidence="1" id="KW-1133">Transmembrane helix</keyword>
<dbReference type="Proteomes" id="UP001385951">
    <property type="component" value="Unassembled WGS sequence"/>
</dbReference>
<organism evidence="3 4">
    <name type="scientific">Cerrena zonata</name>
    <dbReference type="NCBI Taxonomy" id="2478898"/>
    <lineage>
        <taxon>Eukaryota</taxon>
        <taxon>Fungi</taxon>
        <taxon>Dikarya</taxon>
        <taxon>Basidiomycota</taxon>
        <taxon>Agaricomycotina</taxon>
        <taxon>Agaricomycetes</taxon>
        <taxon>Polyporales</taxon>
        <taxon>Cerrenaceae</taxon>
        <taxon>Cerrena</taxon>
    </lineage>
</organism>
<feature type="transmembrane region" description="Helical" evidence="1">
    <location>
        <begin position="132"/>
        <end position="151"/>
    </location>
</feature>
<evidence type="ECO:0000313" key="4">
    <source>
        <dbReference type="Proteomes" id="UP001385951"/>
    </source>
</evidence>